<feature type="domain" description="HTH araC/xylS-type" evidence="5">
    <location>
        <begin position="653"/>
        <end position="752"/>
    </location>
</feature>
<keyword evidence="7" id="KW-1185">Reference proteome</keyword>
<dbReference type="SMART" id="SM00342">
    <property type="entry name" value="HTH_ARAC"/>
    <property type="match status" value="1"/>
</dbReference>
<evidence type="ECO:0000256" key="1">
    <source>
        <dbReference type="ARBA" id="ARBA00023015"/>
    </source>
</evidence>
<feature type="transmembrane region" description="Helical" evidence="4">
    <location>
        <begin position="12"/>
        <end position="34"/>
    </location>
</feature>
<evidence type="ECO:0000256" key="2">
    <source>
        <dbReference type="ARBA" id="ARBA00023125"/>
    </source>
</evidence>
<dbReference type="InterPro" id="IPR009057">
    <property type="entry name" value="Homeodomain-like_sf"/>
</dbReference>
<dbReference type="PANTHER" id="PTHR43280:SF28">
    <property type="entry name" value="HTH-TYPE TRANSCRIPTIONAL ACTIVATOR RHAS"/>
    <property type="match status" value="1"/>
</dbReference>
<dbReference type="InterPro" id="IPR041522">
    <property type="entry name" value="CdaR_GGDEF"/>
</dbReference>
<dbReference type="SUPFAM" id="SSF46689">
    <property type="entry name" value="Homeodomain-like"/>
    <property type="match status" value="2"/>
</dbReference>
<dbReference type="Gene3D" id="3.30.450.20">
    <property type="entry name" value="PAS domain"/>
    <property type="match status" value="1"/>
</dbReference>
<proteinExistence type="predicted"/>
<dbReference type="PROSITE" id="PS00041">
    <property type="entry name" value="HTH_ARAC_FAMILY_1"/>
    <property type="match status" value="1"/>
</dbReference>
<keyword evidence="2" id="KW-0238">DNA-binding</keyword>
<evidence type="ECO:0000313" key="7">
    <source>
        <dbReference type="Proteomes" id="UP000609323"/>
    </source>
</evidence>
<organism evidence="6 7">
    <name type="scientific">Paenibacillus physcomitrellae</name>
    <dbReference type="NCBI Taxonomy" id="1619311"/>
    <lineage>
        <taxon>Bacteria</taxon>
        <taxon>Bacillati</taxon>
        <taxon>Bacillota</taxon>
        <taxon>Bacilli</taxon>
        <taxon>Bacillales</taxon>
        <taxon>Paenibacillaceae</taxon>
        <taxon>Paenibacillus</taxon>
    </lineage>
</organism>
<reference evidence="7" key="1">
    <citation type="journal article" date="2019" name="Int. J. Syst. Evol. Microbiol.">
        <title>The Global Catalogue of Microorganisms (GCM) 10K type strain sequencing project: providing services to taxonomists for standard genome sequencing and annotation.</title>
        <authorList>
            <consortium name="The Broad Institute Genomics Platform"/>
            <consortium name="The Broad Institute Genome Sequencing Center for Infectious Disease"/>
            <person name="Wu L."/>
            <person name="Ma J."/>
        </authorList>
    </citation>
    <scope>NUCLEOTIDE SEQUENCE [LARGE SCALE GENOMIC DNA]</scope>
    <source>
        <strain evidence="7">CGMCC 1.15044</strain>
    </source>
</reference>
<dbReference type="PROSITE" id="PS01124">
    <property type="entry name" value="HTH_ARAC_FAMILY_2"/>
    <property type="match status" value="1"/>
</dbReference>
<dbReference type="Pfam" id="PF17853">
    <property type="entry name" value="GGDEF_2"/>
    <property type="match status" value="1"/>
</dbReference>
<accession>A0ABQ1FWA6</accession>
<dbReference type="PANTHER" id="PTHR43280">
    <property type="entry name" value="ARAC-FAMILY TRANSCRIPTIONAL REGULATOR"/>
    <property type="match status" value="1"/>
</dbReference>
<evidence type="ECO:0000256" key="4">
    <source>
        <dbReference type="SAM" id="Phobius"/>
    </source>
</evidence>
<keyword evidence="4" id="KW-1133">Transmembrane helix</keyword>
<gene>
    <name evidence="6" type="ORF">GCM10010917_16990</name>
</gene>
<dbReference type="EMBL" id="BMHF01000004">
    <property type="protein sequence ID" value="GGA32491.1"/>
    <property type="molecule type" value="Genomic_DNA"/>
</dbReference>
<keyword evidence="4" id="KW-0472">Membrane</keyword>
<dbReference type="InterPro" id="IPR018060">
    <property type="entry name" value="HTH_AraC"/>
</dbReference>
<name>A0ABQ1FWA6_9BACL</name>
<feature type="transmembrane region" description="Helical" evidence="4">
    <location>
        <begin position="295"/>
        <end position="315"/>
    </location>
</feature>
<dbReference type="InterPro" id="IPR018062">
    <property type="entry name" value="HTH_AraC-typ_CS"/>
</dbReference>
<sequence length="759" mass="85541">MKLNYFKSRLFLKYISSYLLILMIPLILLTVIIYNSAVNNLRSQIEQSHLNQLNQAKSIVNNLVDQLYDIASRVSYDEQLTRYQVHDPYYGRYAINTLKNYKSTSPLINEMFLYFHNDNSIFSTAGMSRLEVFTEKFSFRRWQGSEVIQDLNEAKFPSVRPVNLVGKSASLNQSMLAFLVPITPNSPNPHGTLMFLIKESELTALINSILGNYQGSSFIFDNTGQVLAANYNLESALPEQDLQELTKLTPGIHSLHINGETNSVVSVKSEQNDWQFVTMMPSSQFFSNVLHIRSLILMIFTAVLAAGSIAALLLARKQYNPIFDLFQFANSKAGTAAEENQASSSGRRNELVRIRTALHEYSSKADLQEPYARNHFLLMLLKYGNLESLPSELSKSINLHFEGSRHFVIVVGRGESAEPQTTPPNWQHVMTALSKADFKEHAAYVHSVELPKPDQIALIVSFDPLDGQKEQHQVREMVDALLDRLSGAFQFHPIMGVGRCYAGPAQLNQSFIEACSAFDSRVSAGNGSITFFEELSESPSEAGWISKNLLLKLSQSLKQGSYTVAVQTVDEAMSELQKAGFCLKLARCVYFDIANTVIKTGLELGVGKLISDIPGQDAFQSAEELNRRLRALCGRICTWVEQNEKKEEHSLMDQIVSYIDSNYMDHSLSLEFISSKYSISVSHFSRSFKEAVGTNFVQYIWQKRITAAIHKLTTTNEPLKDIIQTVGYQDTPNFIRKFKKETGYTPGQYRKLYSEKASS</sequence>
<keyword evidence="4" id="KW-0812">Transmembrane</keyword>
<evidence type="ECO:0000259" key="5">
    <source>
        <dbReference type="PROSITE" id="PS01124"/>
    </source>
</evidence>
<evidence type="ECO:0000313" key="6">
    <source>
        <dbReference type="EMBL" id="GGA32491.1"/>
    </source>
</evidence>
<dbReference type="Gene3D" id="1.10.10.60">
    <property type="entry name" value="Homeodomain-like"/>
    <property type="match status" value="2"/>
</dbReference>
<evidence type="ECO:0000256" key="3">
    <source>
        <dbReference type="ARBA" id="ARBA00023163"/>
    </source>
</evidence>
<keyword evidence="1" id="KW-0805">Transcription regulation</keyword>
<protein>
    <recommendedName>
        <fullName evidence="5">HTH araC/xylS-type domain-containing protein</fullName>
    </recommendedName>
</protein>
<dbReference type="RefSeq" id="WP_094095229.1">
    <property type="nucleotide sequence ID" value="NZ_BMHF01000004.1"/>
</dbReference>
<dbReference type="Proteomes" id="UP000609323">
    <property type="component" value="Unassembled WGS sequence"/>
</dbReference>
<keyword evidence="3" id="KW-0804">Transcription</keyword>
<dbReference type="Pfam" id="PF12833">
    <property type="entry name" value="HTH_18"/>
    <property type="match status" value="1"/>
</dbReference>
<comment type="caution">
    <text evidence="6">The sequence shown here is derived from an EMBL/GenBank/DDBJ whole genome shotgun (WGS) entry which is preliminary data.</text>
</comment>